<dbReference type="Gene3D" id="3.90.1150.10">
    <property type="entry name" value="Aspartate Aminotransferase, domain 1"/>
    <property type="match status" value="1"/>
</dbReference>
<evidence type="ECO:0000256" key="4">
    <source>
        <dbReference type="ARBA" id="ARBA00023239"/>
    </source>
</evidence>
<dbReference type="CDD" id="cd00615">
    <property type="entry name" value="Orn_deC_like"/>
    <property type="match status" value="1"/>
</dbReference>
<protein>
    <submittedName>
        <fullName evidence="6">Lysine decarboxylase</fullName>
    </submittedName>
</protein>
<sequence length="755" mass="82709">MYKDLKFPVLIVHRDIKADTVAGERVRAIAQELEQDGFSIVSTASSAEGRIVASTHHGLACILVTAEGAGENKHLLQDMVELIRIARVRAPQLPIFALGEQVTIENAPAEAMADLNQLRGILYLFEDTVPFLARQVARAARNYLDGLLPPFFKALVQHTAQSNYSWHTPGHGGGVAYRKSPVGQAFHQFFGENTLRSDLSVSVPELGSLLDHTGPLAEAEARAARNFGADHTYFVINGTSTANKIVWHSMVARDDLVLVDRNCHKSILHSIIMTGAIPLYLSPERNELGIIGPIPLSEFSPESIQAKIAASPLAQARAPGAMQKVKLAVVTNSTYDGLCYNAELIKQTLGDSVEVLHFDEAWYAYAAFHEFYAGRYGMGTSREDEGPLVFTTHSTHKLLAAFSQASMIHVQDSGSRQLDCDRFNEAFMMHISTSPQYGIIASLDVASAMMEGPAGRSLIQETFDEALSFRRALAHLRQNLSADDWWFSIWQPPRAEGAEEVATTDWLLQPQAEWHGFGEVAEDYVLLDPIKVTLVTPGLTAGGKLDETGIPAAVVGKFLWERGLVVEKTGLYSFLVLFSMGITKGKWSTLLTELLEFKRSYDANLALVDALPSVAKAGGAQYHGMGLRDLCDALHACYRENATAKALKRMYTVLPEVAMKPADAYNQLVRGEVEAVPIDQLDGRIAAVMLVPYPPGIPLIMPGERFTPATRAIIDYLAFARTFDHSFPGFDADVHGLQRQEGGQGTLYTVDCIKV</sequence>
<comment type="similarity">
    <text evidence="1">Belongs to the Orn/Lys/Arg decarboxylase class-I family.</text>
</comment>
<dbReference type="InterPro" id="IPR005308">
    <property type="entry name" value="OKR_de-COase_N"/>
</dbReference>
<keyword evidence="7" id="KW-1185">Reference proteome</keyword>
<dbReference type="InterPro" id="IPR015424">
    <property type="entry name" value="PyrdxlP-dep_Trfase"/>
</dbReference>
<keyword evidence="4" id="KW-0456">Lyase</keyword>
<dbReference type="InterPro" id="IPR008286">
    <property type="entry name" value="Prn/Lys/Arg_de-COase_C"/>
</dbReference>
<keyword evidence="2" id="KW-0210">Decarboxylase</keyword>
<evidence type="ECO:0000313" key="7">
    <source>
        <dbReference type="Proteomes" id="UP001059672"/>
    </source>
</evidence>
<accession>A0ABY5H6M3</accession>
<dbReference type="Pfam" id="PF03709">
    <property type="entry name" value="OKR_DC_1_N"/>
    <property type="match status" value="1"/>
</dbReference>
<gene>
    <name evidence="6" type="ORF">KDW96_01090</name>
</gene>
<evidence type="ECO:0000256" key="3">
    <source>
        <dbReference type="ARBA" id="ARBA00022898"/>
    </source>
</evidence>
<keyword evidence="3" id="KW-0663">Pyridoxal phosphate</keyword>
<dbReference type="Pfam" id="PF01276">
    <property type="entry name" value="OKR_DC_1"/>
    <property type="match status" value="1"/>
</dbReference>
<dbReference type="InterPro" id="IPR015422">
    <property type="entry name" value="PyrdxlP-dep_Trfase_small"/>
</dbReference>
<dbReference type="InterPro" id="IPR011193">
    <property type="entry name" value="Orn/lys/arg_de-COase"/>
</dbReference>
<dbReference type="SUPFAM" id="SSF53383">
    <property type="entry name" value="PLP-dependent transferases"/>
    <property type="match status" value="1"/>
</dbReference>
<evidence type="ECO:0000256" key="2">
    <source>
        <dbReference type="ARBA" id="ARBA00022793"/>
    </source>
</evidence>
<dbReference type="RefSeq" id="WP_255838558.1">
    <property type="nucleotide sequence ID" value="NZ_CP073346.1"/>
</dbReference>
<feature type="domain" description="Orn/Lys/Arg decarboxylases family 1 pyridoxal-P attachment site" evidence="5">
    <location>
        <begin position="392"/>
        <end position="406"/>
    </location>
</feature>
<evidence type="ECO:0000256" key="1">
    <source>
        <dbReference type="ARBA" id="ARBA00010671"/>
    </source>
</evidence>
<dbReference type="InterPro" id="IPR000310">
    <property type="entry name" value="Orn/Lys/Arg_deCO2ase_major_dom"/>
</dbReference>
<dbReference type="PROSITE" id="PS00703">
    <property type="entry name" value="OKR_DC_1"/>
    <property type="match status" value="1"/>
</dbReference>
<name>A0ABY5H6M3_9PSED</name>
<dbReference type="Pfam" id="PF03711">
    <property type="entry name" value="OKR_DC_1_C"/>
    <property type="match status" value="1"/>
</dbReference>
<dbReference type="Gene3D" id="3.90.100.10">
    <property type="entry name" value="Orn/Lys/Arg decarboxylase, C-terminal domain"/>
    <property type="match status" value="1"/>
</dbReference>
<reference evidence="6" key="1">
    <citation type="submission" date="2021-04" db="EMBL/GenBank/DDBJ databases">
        <title>Oceanospirillales bacteria with DddD are important DMSP degraders in coastal seawater.</title>
        <authorList>
            <person name="Liu J."/>
        </authorList>
    </citation>
    <scope>NUCLEOTIDE SEQUENCE</scope>
    <source>
        <strain evidence="6">D13-4</strain>
    </source>
</reference>
<evidence type="ECO:0000313" key="6">
    <source>
        <dbReference type="EMBL" id="UTW07962.1"/>
    </source>
</evidence>
<dbReference type="Proteomes" id="UP001059672">
    <property type="component" value="Chromosome"/>
</dbReference>
<dbReference type="PIRSF" id="PIRSF009393">
    <property type="entry name" value="Orn_decarb"/>
    <property type="match status" value="1"/>
</dbReference>
<proteinExistence type="inferred from homology"/>
<dbReference type="InterPro" id="IPR015421">
    <property type="entry name" value="PyrdxlP-dep_Trfase_major"/>
</dbReference>
<dbReference type="Gene3D" id="3.40.50.2300">
    <property type="match status" value="1"/>
</dbReference>
<dbReference type="InterPro" id="IPR036633">
    <property type="entry name" value="Prn/Lys/Arg_de-COase_C_sf"/>
</dbReference>
<organism evidence="6 7">
    <name type="scientific">Pseudomonas benzenivorans</name>
    <dbReference type="NCBI Taxonomy" id="556533"/>
    <lineage>
        <taxon>Bacteria</taxon>
        <taxon>Pseudomonadati</taxon>
        <taxon>Pseudomonadota</taxon>
        <taxon>Gammaproteobacteria</taxon>
        <taxon>Pseudomonadales</taxon>
        <taxon>Pseudomonadaceae</taxon>
        <taxon>Pseudomonas</taxon>
    </lineage>
</organism>
<dbReference type="SUPFAM" id="SSF55904">
    <property type="entry name" value="Ornithine decarboxylase C-terminal domain"/>
    <property type="match status" value="1"/>
</dbReference>
<dbReference type="PANTHER" id="PTHR45229">
    <property type="entry name" value="CONSTITUTIVE ORNITHINE DECARBOXYLASE"/>
    <property type="match status" value="1"/>
</dbReference>
<dbReference type="PANTHER" id="PTHR45229:SF3">
    <property type="entry name" value="BIODEGRADATIVE ARGININE DECARBOXYLASE"/>
    <property type="match status" value="1"/>
</dbReference>
<dbReference type="EMBL" id="CP073346">
    <property type="protein sequence ID" value="UTW07962.1"/>
    <property type="molecule type" value="Genomic_DNA"/>
</dbReference>
<evidence type="ECO:0000259" key="5">
    <source>
        <dbReference type="PROSITE" id="PS00703"/>
    </source>
</evidence>
<dbReference type="Gene3D" id="3.40.640.10">
    <property type="entry name" value="Type I PLP-dependent aspartate aminotransferase-like (Major domain)"/>
    <property type="match status" value="1"/>
</dbReference>